<accession>E2BCW3</accession>
<gene>
    <name evidence="2" type="ORF">EAI_10246</name>
</gene>
<evidence type="ECO:0000313" key="2">
    <source>
        <dbReference type="EMBL" id="EFN86463.1"/>
    </source>
</evidence>
<feature type="non-terminal residue" evidence="2">
    <location>
        <position position="114"/>
    </location>
</feature>
<protein>
    <submittedName>
        <fullName evidence="2">Uncharacterized protein</fullName>
    </submittedName>
</protein>
<dbReference type="Proteomes" id="UP000008237">
    <property type="component" value="Unassembled WGS sequence"/>
</dbReference>
<name>E2BCW3_HARSA</name>
<dbReference type="InParanoid" id="E2BCW3"/>
<reference evidence="2 3" key="1">
    <citation type="journal article" date="2010" name="Science">
        <title>Genomic comparison of the ants Camponotus floridanus and Harpegnathos saltator.</title>
        <authorList>
            <person name="Bonasio R."/>
            <person name="Zhang G."/>
            <person name="Ye C."/>
            <person name="Mutti N.S."/>
            <person name="Fang X."/>
            <person name="Qin N."/>
            <person name="Donahue G."/>
            <person name="Yang P."/>
            <person name="Li Q."/>
            <person name="Li C."/>
            <person name="Zhang P."/>
            <person name="Huang Z."/>
            <person name="Berger S.L."/>
            <person name="Reinberg D."/>
            <person name="Wang J."/>
            <person name="Liebig J."/>
        </authorList>
    </citation>
    <scope>NUCLEOTIDE SEQUENCE [LARGE SCALE GENOMIC DNA]</scope>
    <source>
        <strain evidence="2 3">R22 G/1</strain>
    </source>
</reference>
<feature type="non-terminal residue" evidence="2">
    <location>
        <position position="1"/>
    </location>
</feature>
<feature type="region of interest" description="Disordered" evidence="1">
    <location>
        <begin position="34"/>
        <end position="58"/>
    </location>
</feature>
<keyword evidence="3" id="KW-1185">Reference proteome</keyword>
<dbReference type="EMBL" id="GL447415">
    <property type="protein sequence ID" value="EFN86463.1"/>
    <property type="molecule type" value="Genomic_DNA"/>
</dbReference>
<evidence type="ECO:0000256" key="1">
    <source>
        <dbReference type="SAM" id="MobiDB-lite"/>
    </source>
</evidence>
<sequence>LKLHLFLAGILDSELWHTLDRVTHEQAVCSAEKKTRKQKEKYNKINHRYNKEPKQTNPPSEITILAKEHNFAVIPASIPTEEIISQVETTIYHLTPKANNDVRNRIANILRKAK</sequence>
<dbReference type="AlphaFoldDB" id="E2BCW3"/>
<feature type="compositionally biased region" description="Basic residues" evidence="1">
    <location>
        <begin position="34"/>
        <end position="48"/>
    </location>
</feature>
<organism evidence="3">
    <name type="scientific">Harpegnathos saltator</name>
    <name type="common">Jerdon's jumping ant</name>
    <dbReference type="NCBI Taxonomy" id="610380"/>
    <lineage>
        <taxon>Eukaryota</taxon>
        <taxon>Metazoa</taxon>
        <taxon>Ecdysozoa</taxon>
        <taxon>Arthropoda</taxon>
        <taxon>Hexapoda</taxon>
        <taxon>Insecta</taxon>
        <taxon>Pterygota</taxon>
        <taxon>Neoptera</taxon>
        <taxon>Endopterygota</taxon>
        <taxon>Hymenoptera</taxon>
        <taxon>Apocrita</taxon>
        <taxon>Aculeata</taxon>
        <taxon>Formicoidea</taxon>
        <taxon>Formicidae</taxon>
        <taxon>Ponerinae</taxon>
        <taxon>Ponerini</taxon>
        <taxon>Harpegnathos</taxon>
    </lineage>
</organism>
<evidence type="ECO:0000313" key="3">
    <source>
        <dbReference type="Proteomes" id="UP000008237"/>
    </source>
</evidence>
<proteinExistence type="predicted"/>